<accession>A0A3M7P2M6</accession>
<dbReference type="EMBL" id="REGN01013887">
    <property type="protein sequence ID" value="RMZ93342.1"/>
    <property type="molecule type" value="Genomic_DNA"/>
</dbReference>
<keyword evidence="2" id="KW-1185">Reference proteome</keyword>
<proteinExistence type="predicted"/>
<reference evidence="1 2" key="1">
    <citation type="journal article" date="2018" name="Sci. Rep.">
        <title>Genomic signatures of local adaptation to the degree of environmental predictability in rotifers.</title>
        <authorList>
            <person name="Franch-Gras L."/>
            <person name="Hahn C."/>
            <person name="Garcia-Roger E.M."/>
            <person name="Carmona M.J."/>
            <person name="Serra M."/>
            <person name="Gomez A."/>
        </authorList>
    </citation>
    <scope>NUCLEOTIDE SEQUENCE [LARGE SCALE GENOMIC DNA]</scope>
    <source>
        <strain evidence="1">HYR1</strain>
    </source>
</reference>
<comment type="caution">
    <text evidence="1">The sequence shown here is derived from an EMBL/GenBank/DDBJ whole genome shotgun (WGS) entry which is preliminary data.</text>
</comment>
<organism evidence="1 2">
    <name type="scientific">Brachionus plicatilis</name>
    <name type="common">Marine rotifer</name>
    <name type="synonym">Brachionus muelleri</name>
    <dbReference type="NCBI Taxonomy" id="10195"/>
    <lineage>
        <taxon>Eukaryota</taxon>
        <taxon>Metazoa</taxon>
        <taxon>Spiralia</taxon>
        <taxon>Gnathifera</taxon>
        <taxon>Rotifera</taxon>
        <taxon>Eurotatoria</taxon>
        <taxon>Monogononta</taxon>
        <taxon>Pseudotrocha</taxon>
        <taxon>Ploima</taxon>
        <taxon>Brachionidae</taxon>
        <taxon>Brachionus</taxon>
    </lineage>
</organism>
<dbReference type="AlphaFoldDB" id="A0A3M7P2M6"/>
<protein>
    <submittedName>
        <fullName evidence="1">Uncharacterized protein</fullName>
    </submittedName>
</protein>
<gene>
    <name evidence="1" type="ORF">BpHYR1_050533</name>
</gene>
<sequence>DLDLNQDAKITSWNDKQRQSISQDHGHMNLLLFQVAIVASYSIRTQYIEIKPLT</sequence>
<dbReference type="Proteomes" id="UP000276133">
    <property type="component" value="Unassembled WGS sequence"/>
</dbReference>
<evidence type="ECO:0000313" key="2">
    <source>
        <dbReference type="Proteomes" id="UP000276133"/>
    </source>
</evidence>
<name>A0A3M7P2M6_BRAPC</name>
<feature type="non-terminal residue" evidence="1">
    <location>
        <position position="1"/>
    </location>
</feature>
<evidence type="ECO:0000313" key="1">
    <source>
        <dbReference type="EMBL" id="RMZ93342.1"/>
    </source>
</evidence>